<dbReference type="Proteomes" id="UP001162131">
    <property type="component" value="Unassembled WGS sequence"/>
</dbReference>
<evidence type="ECO:0000256" key="4">
    <source>
        <dbReference type="ARBA" id="ARBA00022989"/>
    </source>
</evidence>
<organism evidence="8 9">
    <name type="scientific">Blepharisma stoltei</name>
    <dbReference type="NCBI Taxonomy" id="1481888"/>
    <lineage>
        <taxon>Eukaryota</taxon>
        <taxon>Sar</taxon>
        <taxon>Alveolata</taxon>
        <taxon>Ciliophora</taxon>
        <taxon>Postciliodesmatophora</taxon>
        <taxon>Heterotrichea</taxon>
        <taxon>Heterotrichida</taxon>
        <taxon>Blepharismidae</taxon>
        <taxon>Blepharisma</taxon>
    </lineage>
</organism>
<keyword evidence="5 6" id="KW-0472">Membrane</keyword>
<feature type="transmembrane region" description="Helical" evidence="6">
    <location>
        <begin position="62"/>
        <end position="83"/>
    </location>
</feature>
<comment type="subcellular location">
    <subcellularLocation>
        <location evidence="1">Membrane</location>
        <topology evidence="1">Multi-pass membrane protein</topology>
    </subcellularLocation>
</comment>
<dbReference type="AlphaFoldDB" id="A0AAU9JR12"/>
<sequence>MSSQPTLTAAQYLDKIGWGKYQKLKFIQCGFAWTNSQLWVILIGITLTNIGHEWNISNSARGFIGTLFQIGMLFGSIIWGYLADKYGRMFSFKKSLIPVVIFSMFMILSSSPVMLAICGFIIGIGVAGELVVSGVVFKEFCPPKNSGFVTALSSFFGMGGAFIALISICVELFNTSAIANWRLIILFIFFYDLIMFILRIDMDDTPSYYFAKGNKEKFEEILKKIALTNGKSENEVALIDPILNENTNLKRKSNSYKMLFQKEHRRASLLLTVIYFTKMFGYANLLMFMPRFLSDYSTLTRYIAIFIQQLSGIPGTFLAAYLVNTKFGRIKTLAMCEFSAALFVFLFLLSSNVVLVVLCTSLTSLVVLMGYGCLYTVTPESYPTEIRNTASGWLFSAMRIGGIISPTITGVLLDTPGGKEIALAIYSVSFLVDTTCVLFLKDTRTTNAN</sequence>
<evidence type="ECO:0000256" key="6">
    <source>
        <dbReference type="SAM" id="Phobius"/>
    </source>
</evidence>
<feature type="transmembrane region" description="Helical" evidence="6">
    <location>
        <begin position="90"/>
        <end position="108"/>
    </location>
</feature>
<dbReference type="InterPro" id="IPR020846">
    <property type="entry name" value="MFS_dom"/>
</dbReference>
<keyword evidence="2" id="KW-0813">Transport</keyword>
<keyword evidence="9" id="KW-1185">Reference proteome</keyword>
<name>A0AAU9JR12_9CILI</name>
<keyword evidence="4 6" id="KW-1133">Transmembrane helix</keyword>
<evidence type="ECO:0000256" key="5">
    <source>
        <dbReference type="ARBA" id="ARBA00023136"/>
    </source>
</evidence>
<dbReference type="Pfam" id="PF07690">
    <property type="entry name" value="MFS_1"/>
    <property type="match status" value="1"/>
</dbReference>
<dbReference type="InterPro" id="IPR011701">
    <property type="entry name" value="MFS"/>
</dbReference>
<dbReference type="SUPFAM" id="SSF103473">
    <property type="entry name" value="MFS general substrate transporter"/>
    <property type="match status" value="1"/>
</dbReference>
<dbReference type="GO" id="GO:0016020">
    <property type="term" value="C:membrane"/>
    <property type="evidence" value="ECO:0007669"/>
    <property type="project" value="UniProtKB-SubCell"/>
</dbReference>
<dbReference type="CDD" id="cd17316">
    <property type="entry name" value="MFS_SV2_like"/>
    <property type="match status" value="1"/>
</dbReference>
<evidence type="ECO:0000256" key="2">
    <source>
        <dbReference type="ARBA" id="ARBA00022448"/>
    </source>
</evidence>
<feature type="transmembrane region" description="Helical" evidence="6">
    <location>
        <begin position="179"/>
        <end position="198"/>
    </location>
</feature>
<comment type="caution">
    <text evidence="8">The sequence shown here is derived from an EMBL/GenBank/DDBJ whole genome shotgun (WGS) entry which is preliminary data.</text>
</comment>
<dbReference type="InterPro" id="IPR036259">
    <property type="entry name" value="MFS_trans_sf"/>
</dbReference>
<feature type="transmembrane region" description="Helical" evidence="6">
    <location>
        <begin position="330"/>
        <end position="349"/>
    </location>
</feature>
<keyword evidence="3 6" id="KW-0812">Transmembrane</keyword>
<dbReference type="PANTHER" id="PTHR23511:SF5">
    <property type="entry name" value="MAJOR FACILITATOR-TYPE TRANSPORTER HXNZ-RELATED"/>
    <property type="match status" value="1"/>
</dbReference>
<feature type="transmembrane region" description="Helical" evidence="6">
    <location>
        <begin position="421"/>
        <end position="440"/>
    </location>
</feature>
<feature type="transmembrane region" description="Helical" evidence="6">
    <location>
        <begin position="267"/>
        <end position="290"/>
    </location>
</feature>
<feature type="transmembrane region" description="Helical" evidence="6">
    <location>
        <begin position="149"/>
        <end position="173"/>
    </location>
</feature>
<feature type="transmembrane region" description="Helical" evidence="6">
    <location>
        <begin position="355"/>
        <end position="378"/>
    </location>
</feature>
<protein>
    <recommendedName>
        <fullName evidence="7">Major facilitator superfamily (MFS) profile domain-containing protein</fullName>
    </recommendedName>
</protein>
<evidence type="ECO:0000313" key="8">
    <source>
        <dbReference type="EMBL" id="CAG9326762.1"/>
    </source>
</evidence>
<feature type="transmembrane region" description="Helical" evidence="6">
    <location>
        <begin position="302"/>
        <end position="323"/>
    </location>
</feature>
<feature type="domain" description="Major facilitator superfamily (MFS) profile" evidence="7">
    <location>
        <begin position="23"/>
        <end position="445"/>
    </location>
</feature>
<dbReference type="GO" id="GO:0022857">
    <property type="term" value="F:transmembrane transporter activity"/>
    <property type="evidence" value="ECO:0007669"/>
    <property type="project" value="InterPro"/>
</dbReference>
<evidence type="ECO:0000256" key="3">
    <source>
        <dbReference type="ARBA" id="ARBA00022692"/>
    </source>
</evidence>
<gene>
    <name evidence="8" type="ORF">BSTOLATCC_MIC42029</name>
</gene>
<evidence type="ECO:0000259" key="7">
    <source>
        <dbReference type="PROSITE" id="PS50850"/>
    </source>
</evidence>
<feature type="transmembrane region" description="Helical" evidence="6">
    <location>
        <begin position="390"/>
        <end position="409"/>
    </location>
</feature>
<dbReference type="PROSITE" id="PS50850">
    <property type="entry name" value="MFS"/>
    <property type="match status" value="1"/>
</dbReference>
<proteinExistence type="predicted"/>
<evidence type="ECO:0000256" key="1">
    <source>
        <dbReference type="ARBA" id="ARBA00004141"/>
    </source>
</evidence>
<feature type="transmembrane region" description="Helical" evidence="6">
    <location>
        <begin position="114"/>
        <end position="137"/>
    </location>
</feature>
<feature type="transmembrane region" description="Helical" evidence="6">
    <location>
        <begin position="30"/>
        <end position="50"/>
    </location>
</feature>
<dbReference type="PANTHER" id="PTHR23511">
    <property type="entry name" value="SYNAPTIC VESICLE GLYCOPROTEIN 2"/>
    <property type="match status" value="1"/>
</dbReference>
<reference evidence="8" key="1">
    <citation type="submission" date="2021-09" db="EMBL/GenBank/DDBJ databases">
        <authorList>
            <consortium name="AG Swart"/>
            <person name="Singh M."/>
            <person name="Singh A."/>
            <person name="Seah K."/>
            <person name="Emmerich C."/>
        </authorList>
    </citation>
    <scope>NUCLEOTIDE SEQUENCE</scope>
    <source>
        <strain evidence="8">ATCC30299</strain>
    </source>
</reference>
<evidence type="ECO:0000313" key="9">
    <source>
        <dbReference type="Proteomes" id="UP001162131"/>
    </source>
</evidence>
<accession>A0AAU9JR12</accession>
<dbReference type="EMBL" id="CAJZBQ010000041">
    <property type="protein sequence ID" value="CAG9326762.1"/>
    <property type="molecule type" value="Genomic_DNA"/>
</dbReference>
<dbReference type="Gene3D" id="1.20.1250.20">
    <property type="entry name" value="MFS general substrate transporter like domains"/>
    <property type="match status" value="1"/>
</dbReference>